<keyword evidence="4" id="KW-0812">Transmembrane</keyword>
<keyword evidence="8" id="KW-1185">Reference proteome</keyword>
<dbReference type="EMBL" id="CP022011">
    <property type="protein sequence ID" value="QDJ15063.1"/>
    <property type="molecule type" value="Genomic_DNA"/>
</dbReference>
<name>A0A8E3ME87_9PAST</name>
<dbReference type="Pfam" id="PF10144">
    <property type="entry name" value="SMP_2"/>
    <property type="match status" value="1"/>
</dbReference>
<proteinExistence type="inferred from homology"/>
<dbReference type="InterPro" id="IPR019305">
    <property type="entry name" value="Uncharacterised_Smp"/>
</dbReference>
<evidence type="ECO:0000313" key="7">
    <source>
        <dbReference type="EMBL" id="QDJ15063.1"/>
    </source>
</evidence>
<keyword evidence="6" id="KW-0472">Membrane</keyword>
<accession>A0A8E3ME87</accession>
<keyword evidence="3" id="KW-1003">Cell membrane</keyword>
<sequence>MQFRKERKYKFCLLSIIIGLCVLILSIILIGVSQFKVGSQQASIEQVADLSHTLVRQQANLFSVLLLNKADNESLTENLSRFTQEKFIVDASLYNQNGELLAHSQHYLTQPHQEQQITQQVVEPIYSSSGLIGFLRVTFNGQFGQDANEILDRQFHRLYGQIIIVFLTGILFTSSLLYWKRKRRKTNIINTLNTRSTSHLKQTMPYHRRRRLYK</sequence>
<dbReference type="Proteomes" id="UP000955338">
    <property type="component" value="Chromosome"/>
</dbReference>
<gene>
    <name evidence="7" type="ORF">CEP48_06295</name>
</gene>
<evidence type="ECO:0000256" key="6">
    <source>
        <dbReference type="ARBA" id="ARBA00023136"/>
    </source>
</evidence>
<protein>
    <submittedName>
        <fullName evidence="7">Hemolysin regulation protein AhpA</fullName>
    </submittedName>
</protein>
<evidence type="ECO:0000256" key="2">
    <source>
        <dbReference type="ARBA" id="ARBA00005362"/>
    </source>
</evidence>
<evidence type="ECO:0000256" key="4">
    <source>
        <dbReference type="ARBA" id="ARBA00022692"/>
    </source>
</evidence>
<dbReference type="GO" id="GO:0005886">
    <property type="term" value="C:plasma membrane"/>
    <property type="evidence" value="ECO:0007669"/>
    <property type="project" value="UniProtKB-SubCell"/>
</dbReference>
<dbReference type="RefSeq" id="WP_261920415.1">
    <property type="nucleotide sequence ID" value="NZ_CP022011.1"/>
</dbReference>
<evidence type="ECO:0000256" key="5">
    <source>
        <dbReference type="ARBA" id="ARBA00022989"/>
    </source>
</evidence>
<evidence type="ECO:0000313" key="8">
    <source>
        <dbReference type="Proteomes" id="UP000955338"/>
    </source>
</evidence>
<dbReference type="AlphaFoldDB" id="A0A8E3ME87"/>
<comment type="similarity">
    <text evidence="2">Belongs to the Smp family.</text>
</comment>
<comment type="subcellular location">
    <subcellularLocation>
        <location evidence="1">Cell membrane</location>
    </subcellularLocation>
</comment>
<evidence type="ECO:0000256" key="3">
    <source>
        <dbReference type="ARBA" id="ARBA00022475"/>
    </source>
</evidence>
<keyword evidence="5" id="KW-1133">Transmembrane helix</keyword>
<organism evidence="7 8">
    <name type="scientific">Mergibacter septicus</name>
    <dbReference type="NCBI Taxonomy" id="221402"/>
    <lineage>
        <taxon>Bacteria</taxon>
        <taxon>Pseudomonadati</taxon>
        <taxon>Pseudomonadota</taxon>
        <taxon>Gammaproteobacteria</taxon>
        <taxon>Pasteurellales</taxon>
        <taxon>Pasteurellaceae</taxon>
        <taxon>Mergibacter</taxon>
    </lineage>
</organism>
<reference evidence="7" key="1">
    <citation type="submission" date="2017-06" db="EMBL/GenBank/DDBJ databases">
        <title>Genome sequencing of pathogenic and non-pathogenic strains within Bisgaard taxon 40.</title>
        <authorList>
            <person name="Ladner J.T."/>
            <person name="Lovett S.P."/>
            <person name="Koroleva G."/>
            <person name="Lorch J.M."/>
        </authorList>
    </citation>
    <scope>NUCLEOTIDE SEQUENCE</scope>
    <source>
        <strain evidence="7">27576-1-I1</strain>
    </source>
</reference>
<evidence type="ECO:0000256" key="1">
    <source>
        <dbReference type="ARBA" id="ARBA00004236"/>
    </source>
</evidence>